<reference evidence="2 3" key="1">
    <citation type="submission" date="2016-08" db="EMBL/GenBank/DDBJ databases">
        <authorList>
            <person name="Seilhamer J.J."/>
        </authorList>
    </citation>
    <scope>NUCLEOTIDE SEQUENCE [LARGE SCALE GENOMIC DNA]</scope>
    <source>
        <strain evidence="2 3">VC14762</strain>
    </source>
</reference>
<name>A0A1V2W3Q6_9BURK</name>
<feature type="compositionally biased region" description="Basic residues" evidence="1">
    <location>
        <begin position="59"/>
        <end position="72"/>
    </location>
</feature>
<dbReference type="AlphaFoldDB" id="A0A1V2W3Q6"/>
<organism evidence="2 3">
    <name type="scientific">Burkholderia cenocepacia</name>
    <dbReference type="NCBI Taxonomy" id="95486"/>
    <lineage>
        <taxon>Bacteria</taxon>
        <taxon>Pseudomonadati</taxon>
        <taxon>Pseudomonadota</taxon>
        <taxon>Betaproteobacteria</taxon>
        <taxon>Burkholderiales</taxon>
        <taxon>Burkholderiaceae</taxon>
        <taxon>Burkholderia</taxon>
        <taxon>Burkholderia cepacia complex</taxon>
    </lineage>
</organism>
<evidence type="ECO:0000313" key="3">
    <source>
        <dbReference type="Proteomes" id="UP000188543"/>
    </source>
</evidence>
<feature type="region of interest" description="Disordered" evidence="1">
    <location>
        <begin position="59"/>
        <end position="83"/>
    </location>
</feature>
<dbReference type="EMBL" id="MUTJ01000051">
    <property type="protein sequence ID" value="ONU85315.1"/>
    <property type="molecule type" value="Genomic_DNA"/>
</dbReference>
<evidence type="ECO:0000256" key="1">
    <source>
        <dbReference type="SAM" id="MobiDB-lite"/>
    </source>
</evidence>
<gene>
    <name evidence="2" type="ORF">A8E72_15085</name>
</gene>
<evidence type="ECO:0000313" key="2">
    <source>
        <dbReference type="EMBL" id="ONU85315.1"/>
    </source>
</evidence>
<comment type="caution">
    <text evidence="2">The sequence shown here is derived from an EMBL/GenBank/DDBJ whole genome shotgun (WGS) entry which is preliminary data.</text>
</comment>
<sequence length="83" mass="8813">MERSASVAADAKNPRVAYYLASAVTRCSSSQCGSTDGTIGADGARVAVGGLRRCVAVGRSRRTRSQHARRARTGRDCERASLR</sequence>
<accession>A0A1V2W3Q6</accession>
<dbReference type="Proteomes" id="UP000188543">
    <property type="component" value="Unassembled WGS sequence"/>
</dbReference>
<dbReference type="OrthoDB" id="9900014at2"/>
<protein>
    <submittedName>
        <fullName evidence="2">Uncharacterized protein</fullName>
    </submittedName>
</protein>
<feature type="compositionally biased region" description="Basic and acidic residues" evidence="1">
    <location>
        <begin position="73"/>
        <end position="83"/>
    </location>
</feature>
<proteinExistence type="predicted"/>